<dbReference type="AlphaFoldDB" id="F6AIB1"/>
<dbReference type="STRING" id="743720.Psefu_3981"/>
<reference evidence="10 11" key="1">
    <citation type="submission" date="2011-04" db="EMBL/GenBank/DDBJ databases">
        <title>Complete sequence of Pseudomonas fulva 12-X.</title>
        <authorList>
            <consortium name="US DOE Joint Genome Institute"/>
            <person name="Lucas S."/>
            <person name="Han J."/>
            <person name="Lapidus A."/>
            <person name="Cheng J.-F."/>
            <person name="Goodwin L."/>
            <person name="Pitluck S."/>
            <person name="Peters L."/>
            <person name="Mikhailova N."/>
            <person name="Pagani I."/>
            <person name="Davenport K."/>
            <person name="Han C."/>
            <person name="Tapia R."/>
            <person name="Land M."/>
            <person name="Hauser L."/>
            <person name="Kyrpides N."/>
            <person name="Ivanova N."/>
            <person name="Pagani I."/>
            <person name="Lcollab F.I."/>
            <person name="Woyke T."/>
        </authorList>
    </citation>
    <scope>NUCLEOTIDE SEQUENCE [LARGE SCALE GENOMIC DNA]</scope>
    <source>
        <strain evidence="11">12-X</strain>
    </source>
</reference>
<evidence type="ECO:0000256" key="7">
    <source>
        <dbReference type="SAM" id="MobiDB-lite"/>
    </source>
</evidence>
<evidence type="ECO:0000256" key="2">
    <source>
        <dbReference type="ARBA" id="ARBA00022552"/>
    </source>
</evidence>
<evidence type="ECO:0000313" key="11">
    <source>
        <dbReference type="Proteomes" id="UP000000686"/>
    </source>
</evidence>
<evidence type="ECO:0000259" key="9">
    <source>
        <dbReference type="Pfam" id="PF26049"/>
    </source>
</evidence>
<dbReference type="InterPro" id="IPR058679">
    <property type="entry name" value="RlmG_N"/>
</dbReference>
<dbReference type="InterPro" id="IPR007848">
    <property type="entry name" value="Small_mtfrase_dom"/>
</dbReference>
<protein>
    <recommendedName>
        <fullName evidence="6">Ribosomal RNA large subunit methyltransferase G</fullName>
        <ecNumber evidence="6">2.1.1.174</ecNumber>
    </recommendedName>
    <alternativeName>
        <fullName evidence="6">23S rRNA m2G1835 methyltransferase</fullName>
    </alternativeName>
    <alternativeName>
        <fullName evidence="6">rRNA (guanine-N(2)-)-methyltransferase RlmG</fullName>
    </alternativeName>
</protein>
<sequence length="424" mass="45637">MTGGLANDRQGSGRDSSRLAPAEQAANTPTAAQPEDFPWQNAPRHAHHEISMSSSFVTPFTTLELQRQPEQPGMPLQAFDAADAYLLEQVQALPADARVLLLNDSFGALACALAGRARVTSSGDSHLGHLALRLNLARNGLAEDAVTFVPTSEAASGPFDLVLIRIPKTLALLEEQLIRLHGQLAPGAQVIAGAMIKHLPRAAGDLLEKYIGPVQASLAVKKARLLHATPEARPAAQSPYPTRYRLDKPALELSNHANLFCREGLDIGTRAFLPHLPRHLDNRRVADLGCGNGVLGIVYALGSPQAELTLVDESYMAVQSAAENWQAALGERPVTVRAGDGLAEQPADSLDLVLCNPPFHQQQVVGDFLAWRMFQQARSALVTGGELWIVGNRHLGYHAKLARLFRGVEQVAATPKFVVLKATK</sequence>
<name>F6AIB1_PSEF1</name>
<dbReference type="PANTHER" id="PTHR47816">
    <property type="entry name" value="RIBOSOMAL RNA SMALL SUBUNIT METHYLTRANSFERASE C"/>
    <property type="match status" value="1"/>
</dbReference>
<keyword evidence="5 6" id="KW-0949">S-adenosyl-L-methionine</keyword>
<dbReference type="InterPro" id="IPR002052">
    <property type="entry name" value="DNA_methylase_N6_adenine_CS"/>
</dbReference>
<dbReference type="eggNOG" id="COG2813">
    <property type="taxonomic scope" value="Bacteria"/>
</dbReference>
<dbReference type="InterPro" id="IPR046977">
    <property type="entry name" value="RsmC/RlmG"/>
</dbReference>
<dbReference type="EC" id="2.1.1.174" evidence="6"/>
<gene>
    <name evidence="6" type="primary">rlmG</name>
    <name evidence="10" type="ordered locus">Psefu_3981</name>
</gene>
<dbReference type="PIRSF" id="PIRSF037565">
    <property type="entry name" value="RRNA_m2G_Mtase_RsmD_prd"/>
    <property type="match status" value="1"/>
</dbReference>
<feature type="domain" description="RlmG N-terminal" evidence="9">
    <location>
        <begin position="55"/>
        <end position="231"/>
    </location>
</feature>
<keyword evidence="2 6" id="KW-0698">rRNA processing</keyword>
<comment type="function">
    <text evidence="6">Specifically methylates the guanine in position 1835 (m2G1835) of 23S rRNA.</text>
</comment>
<comment type="catalytic activity">
    <reaction evidence="6">
        <text>guanosine(1835) in 23S rRNA + S-adenosyl-L-methionine = N(2)-methylguanosine(1835) in 23S rRNA + S-adenosyl-L-homocysteine + H(+)</text>
        <dbReference type="Rhea" id="RHEA:42744"/>
        <dbReference type="Rhea" id="RHEA-COMP:10217"/>
        <dbReference type="Rhea" id="RHEA-COMP:10218"/>
        <dbReference type="ChEBI" id="CHEBI:15378"/>
        <dbReference type="ChEBI" id="CHEBI:57856"/>
        <dbReference type="ChEBI" id="CHEBI:59789"/>
        <dbReference type="ChEBI" id="CHEBI:74269"/>
        <dbReference type="ChEBI" id="CHEBI:74481"/>
        <dbReference type="EC" id="2.1.1.174"/>
    </reaction>
</comment>
<keyword evidence="11" id="KW-1185">Reference proteome</keyword>
<evidence type="ECO:0000259" key="8">
    <source>
        <dbReference type="Pfam" id="PF05175"/>
    </source>
</evidence>
<evidence type="ECO:0000256" key="3">
    <source>
        <dbReference type="ARBA" id="ARBA00022603"/>
    </source>
</evidence>
<dbReference type="KEGG" id="pfv:Psefu_3981"/>
<dbReference type="SUPFAM" id="SSF53335">
    <property type="entry name" value="S-adenosyl-L-methionine-dependent methyltransferases"/>
    <property type="match status" value="1"/>
</dbReference>
<accession>F6AIB1</accession>
<dbReference type="EMBL" id="CP002727">
    <property type="protein sequence ID" value="AEF23937.1"/>
    <property type="molecule type" value="Genomic_DNA"/>
</dbReference>
<comment type="similarity">
    <text evidence="6">Belongs to the methyltransferase superfamily. RlmG family.</text>
</comment>
<dbReference type="Gene3D" id="3.40.50.150">
    <property type="entry name" value="Vaccinia Virus protein VP39"/>
    <property type="match status" value="2"/>
</dbReference>
<keyword evidence="1 6" id="KW-0963">Cytoplasm</keyword>
<evidence type="ECO:0000313" key="10">
    <source>
        <dbReference type="EMBL" id="AEF23937.1"/>
    </source>
</evidence>
<evidence type="ECO:0000256" key="6">
    <source>
        <dbReference type="HAMAP-Rule" id="MF_01859"/>
    </source>
</evidence>
<organism evidence="10 11">
    <name type="scientific">Pseudomonas fulva (strain 12-X)</name>
    <dbReference type="NCBI Taxonomy" id="743720"/>
    <lineage>
        <taxon>Bacteria</taxon>
        <taxon>Pseudomonadati</taxon>
        <taxon>Pseudomonadota</taxon>
        <taxon>Gammaproteobacteria</taxon>
        <taxon>Pseudomonadales</taxon>
        <taxon>Pseudomonadaceae</taxon>
        <taxon>Pseudomonas</taxon>
    </lineage>
</organism>
<dbReference type="InterPro" id="IPR017237">
    <property type="entry name" value="RLMG"/>
</dbReference>
<dbReference type="GO" id="GO:0005737">
    <property type="term" value="C:cytoplasm"/>
    <property type="evidence" value="ECO:0007669"/>
    <property type="project" value="UniProtKB-SubCell"/>
</dbReference>
<dbReference type="InterPro" id="IPR029063">
    <property type="entry name" value="SAM-dependent_MTases_sf"/>
</dbReference>
<feature type="domain" description="Methyltransferase small" evidence="8">
    <location>
        <begin position="251"/>
        <end position="421"/>
    </location>
</feature>
<dbReference type="Pfam" id="PF05175">
    <property type="entry name" value="MTS"/>
    <property type="match status" value="1"/>
</dbReference>
<proteinExistence type="inferred from homology"/>
<evidence type="ECO:0000256" key="5">
    <source>
        <dbReference type="ARBA" id="ARBA00022691"/>
    </source>
</evidence>
<dbReference type="GO" id="GO:0052916">
    <property type="term" value="F:23S rRNA (guanine(1835)-N(2))-methyltransferase activity"/>
    <property type="evidence" value="ECO:0007669"/>
    <property type="project" value="UniProtKB-EC"/>
</dbReference>
<dbReference type="PANTHER" id="PTHR47816:SF5">
    <property type="entry name" value="RIBOSOMAL RNA LARGE SUBUNIT METHYLTRANSFERASE G"/>
    <property type="match status" value="1"/>
</dbReference>
<dbReference type="GO" id="GO:0003676">
    <property type="term" value="F:nucleic acid binding"/>
    <property type="evidence" value="ECO:0007669"/>
    <property type="project" value="InterPro"/>
</dbReference>
<dbReference type="CDD" id="cd02440">
    <property type="entry name" value="AdoMet_MTases"/>
    <property type="match status" value="1"/>
</dbReference>
<evidence type="ECO:0000256" key="4">
    <source>
        <dbReference type="ARBA" id="ARBA00022679"/>
    </source>
</evidence>
<dbReference type="HOGENOM" id="CLU_040288_4_0_6"/>
<feature type="region of interest" description="Disordered" evidence="7">
    <location>
        <begin position="1"/>
        <end position="40"/>
    </location>
</feature>
<comment type="subcellular location">
    <subcellularLocation>
        <location evidence="6">Cytoplasm</location>
    </subcellularLocation>
</comment>
<evidence type="ECO:0000256" key="1">
    <source>
        <dbReference type="ARBA" id="ARBA00022490"/>
    </source>
</evidence>
<dbReference type="HAMAP" id="MF_01859">
    <property type="entry name" value="23SrRNA_methyltr_G"/>
    <property type="match status" value="1"/>
</dbReference>
<keyword evidence="4 6" id="KW-0808">Transferase</keyword>
<dbReference type="PROSITE" id="PS00092">
    <property type="entry name" value="N6_MTASE"/>
    <property type="match status" value="1"/>
</dbReference>
<keyword evidence="3 6" id="KW-0489">Methyltransferase</keyword>
<dbReference type="Proteomes" id="UP000000686">
    <property type="component" value="Chromosome"/>
</dbReference>
<dbReference type="Pfam" id="PF26049">
    <property type="entry name" value="RLMG_N"/>
    <property type="match status" value="1"/>
</dbReference>